<evidence type="ECO:0000313" key="2">
    <source>
        <dbReference type="EMBL" id="CAG8760694.1"/>
    </source>
</evidence>
<feature type="region of interest" description="Disordered" evidence="1">
    <location>
        <begin position="20"/>
        <end position="62"/>
    </location>
</feature>
<sequence>DKIKKRKQEIHASFYKLLDNGIDDGKSVHDQKRKQTNKNLTSNTNKENKDICIEDVDNNENE</sequence>
<name>A0A9N9NTZ5_9GLOM</name>
<feature type="non-terminal residue" evidence="2">
    <location>
        <position position="1"/>
    </location>
</feature>
<protein>
    <submittedName>
        <fullName evidence="2">16872_t:CDS:1</fullName>
    </submittedName>
</protein>
<proteinExistence type="predicted"/>
<feature type="compositionally biased region" description="Acidic residues" evidence="1">
    <location>
        <begin position="53"/>
        <end position="62"/>
    </location>
</feature>
<dbReference type="EMBL" id="CAJVPV010040667">
    <property type="protein sequence ID" value="CAG8760694.1"/>
    <property type="molecule type" value="Genomic_DNA"/>
</dbReference>
<organism evidence="2 3">
    <name type="scientific">Acaulospora morrowiae</name>
    <dbReference type="NCBI Taxonomy" id="94023"/>
    <lineage>
        <taxon>Eukaryota</taxon>
        <taxon>Fungi</taxon>
        <taxon>Fungi incertae sedis</taxon>
        <taxon>Mucoromycota</taxon>
        <taxon>Glomeromycotina</taxon>
        <taxon>Glomeromycetes</taxon>
        <taxon>Diversisporales</taxon>
        <taxon>Acaulosporaceae</taxon>
        <taxon>Acaulospora</taxon>
    </lineage>
</organism>
<feature type="non-terminal residue" evidence="2">
    <location>
        <position position="62"/>
    </location>
</feature>
<evidence type="ECO:0000256" key="1">
    <source>
        <dbReference type="SAM" id="MobiDB-lite"/>
    </source>
</evidence>
<comment type="caution">
    <text evidence="2">The sequence shown here is derived from an EMBL/GenBank/DDBJ whole genome shotgun (WGS) entry which is preliminary data.</text>
</comment>
<accession>A0A9N9NTZ5</accession>
<evidence type="ECO:0000313" key="3">
    <source>
        <dbReference type="Proteomes" id="UP000789342"/>
    </source>
</evidence>
<dbReference type="AlphaFoldDB" id="A0A9N9NTZ5"/>
<keyword evidence="3" id="KW-1185">Reference proteome</keyword>
<dbReference type="Proteomes" id="UP000789342">
    <property type="component" value="Unassembled WGS sequence"/>
</dbReference>
<gene>
    <name evidence="2" type="ORF">AMORRO_LOCUS15894</name>
</gene>
<reference evidence="2" key="1">
    <citation type="submission" date="2021-06" db="EMBL/GenBank/DDBJ databases">
        <authorList>
            <person name="Kallberg Y."/>
            <person name="Tangrot J."/>
            <person name="Rosling A."/>
        </authorList>
    </citation>
    <scope>NUCLEOTIDE SEQUENCE</scope>
    <source>
        <strain evidence="2">CL551</strain>
    </source>
</reference>